<keyword evidence="3" id="KW-0413">Isomerase</keyword>
<evidence type="ECO:0000313" key="3">
    <source>
        <dbReference type="EMBL" id="TCV12876.1"/>
    </source>
</evidence>
<sequence>MIRLLFITVLFLMHSSFSFSQSKEKLNSKFGGVQIGIITYSYRSMPQDLESLIQQIKESGINAVELMGDPVEHYLGRPKGAEEIKKWRSSISMDEFKKVKNKLEKEGIHIYAYKPNLLHKNSTDEEVEFAMRSAKALGATSVTTELMVNDPQHSERLGRIAAKYKMYVGYHNHLQGNDLAWNTVLDQSNYNSVNLDCGHYIAAGGNNTVQSLLAYIENNHKRISSIHMKDRKIKANGADNLKWGEGDTPIKEILLLLKNKKYNIPVTIELEYKIPEGSNAAKEVKICRDFAKKILQ</sequence>
<evidence type="ECO:0000313" key="4">
    <source>
        <dbReference type="Proteomes" id="UP000295197"/>
    </source>
</evidence>
<feature type="domain" description="Xylose isomerase-like TIM barrel" evidence="2">
    <location>
        <begin position="54"/>
        <end position="288"/>
    </location>
</feature>
<name>A0A4R3VSS5_9SPHI</name>
<dbReference type="Gene3D" id="3.20.20.150">
    <property type="entry name" value="Divalent-metal-dependent TIM barrel enzymes"/>
    <property type="match status" value="1"/>
</dbReference>
<dbReference type="SUPFAM" id="SSF51658">
    <property type="entry name" value="Xylose isomerase-like"/>
    <property type="match status" value="1"/>
</dbReference>
<dbReference type="PANTHER" id="PTHR12110">
    <property type="entry name" value="HYDROXYPYRUVATE ISOMERASE"/>
    <property type="match status" value="1"/>
</dbReference>
<dbReference type="InterPro" id="IPR013022">
    <property type="entry name" value="Xyl_isomerase-like_TIM-brl"/>
</dbReference>
<dbReference type="Pfam" id="PF01261">
    <property type="entry name" value="AP_endonuc_2"/>
    <property type="match status" value="1"/>
</dbReference>
<dbReference type="OrthoDB" id="1121759at2"/>
<feature type="signal peptide" evidence="1">
    <location>
        <begin position="1"/>
        <end position="20"/>
    </location>
</feature>
<comment type="caution">
    <text evidence="3">The sequence shown here is derived from an EMBL/GenBank/DDBJ whole genome shotgun (WGS) entry which is preliminary data.</text>
</comment>
<feature type="chain" id="PRO_5020472424" evidence="1">
    <location>
        <begin position="21"/>
        <end position="296"/>
    </location>
</feature>
<proteinExistence type="predicted"/>
<keyword evidence="4" id="KW-1185">Reference proteome</keyword>
<dbReference type="RefSeq" id="WP_132777822.1">
    <property type="nucleotide sequence ID" value="NZ_SMBZ01000022.1"/>
</dbReference>
<organism evidence="3 4">
    <name type="scientific">Sphingobacterium alimentarium</name>
    <dbReference type="NCBI Taxonomy" id="797292"/>
    <lineage>
        <taxon>Bacteria</taxon>
        <taxon>Pseudomonadati</taxon>
        <taxon>Bacteroidota</taxon>
        <taxon>Sphingobacteriia</taxon>
        <taxon>Sphingobacteriales</taxon>
        <taxon>Sphingobacteriaceae</taxon>
        <taxon>Sphingobacterium</taxon>
    </lineage>
</organism>
<dbReference type="GO" id="GO:0016853">
    <property type="term" value="F:isomerase activity"/>
    <property type="evidence" value="ECO:0007669"/>
    <property type="project" value="UniProtKB-KW"/>
</dbReference>
<dbReference type="InterPro" id="IPR036237">
    <property type="entry name" value="Xyl_isomerase-like_sf"/>
</dbReference>
<evidence type="ECO:0000256" key="1">
    <source>
        <dbReference type="SAM" id="SignalP"/>
    </source>
</evidence>
<reference evidence="3 4" key="1">
    <citation type="submission" date="2019-03" db="EMBL/GenBank/DDBJ databases">
        <title>Genomic Encyclopedia of Type Strains, Phase IV (KMG-IV): sequencing the most valuable type-strain genomes for metagenomic binning, comparative biology and taxonomic classification.</title>
        <authorList>
            <person name="Goeker M."/>
        </authorList>
    </citation>
    <scope>NUCLEOTIDE SEQUENCE [LARGE SCALE GENOMIC DNA]</scope>
    <source>
        <strain evidence="3 4">DSM 22362</strain>
    </source>
</reference>
<dbReference type="InterPro" id="IPR050312">
    <property type="entry name" value="IolE/XylAMocC-like"/>
</dbReference>
<gene>
    <name evidence="3" type="ORF">EDC17_102245</name>
</gene>
<dbReference type="Proteomes" id="UP000295197">
    <property type="component" value="Unassembled WGS sequence"/>
</dbReference>
<dbReference type="EMBL" id="SMBZ01000022">
    <property type="protein sequence ID" value="TCV12876.1"/>
    <property type="molecule type" value="Genomic_DNA"/>
</dbReference>
<evidence type="ECO:0000259" key="2">
    <source>
        <dbReference type="Pfam" id="PF01261"/>
    </source>
</evidence>
<accession>A0A4R3VSS5</accession>
<dbReference type="AlphaFoldDB" id="A0A4R3VSS5"/>
<keyword evidence="1" id="KW-0732">Signal</keyword>
<protein>
    <submittedName>
        <fullName evidence="3">Sugar phosphate isomerase/epimerase</fullName>
    </submittedName>
</protein>